<protein>
    <submittedName>
        <fullName evidence="2">Dienelactone hydrolase family protein</fullName>
        <ecNumber evidence="2">3.1.-.-</ecNumber>
    </submittedName>
</protein>
<dbReference type="Gene3D" id="3.40.50.1820">
    <property type="entry name" value="alpha/beta hydrolase"/>
    <property type="match status" value="1"/>
</dbReference>
<proteinExistence type="predicted"/>
<evidence type="ECO:0000313" key="2">
    <source>
        <dbReference type="EMBL" id="MEJ8277829.1"/>
    </source>
</evidence>
<evidence type="ECO:0000313" key="3">
    <source>
        <dbReference type="Proteomes" id="UP001364211"/>
    </source>
</evidence>
<dbReference type="Pfam" id="PF01738">
    <property type="entry name" value="DLH"/>
    <property type="match status" value="1"/>
</dbReference>
<dbReference type="InterPro" id="IPR002925">
    <property type="entry name" value="Dienelactn_hydro"/>
</dbReference>
<reference evidence="2 3" key="1">
    <citation type="submission" date="2024-03" db="EMBL/GenBank/DDBJ databases">
        <title>Draft genome sequence of Pseudonocardia sp. DW16-2.</title>
        <authorList>
            <person name="Duangmal K."/>
        </authorList>
    </citation>
    <scope>NUCLEOTIDE SEQUENCE [LARGE SCALE GENOMIC DNA]</scope>
    <source>
        <strain evidence="2 3">DW16-2</strain>
    </source>
</reference>
<dbReference type="RefSeq" id="WP_340285952.1">
    <property type="nucleotide sequence ID" value="NZ_JBBJUP010000002.1"/>
</dbReference>
<name>A0ABU8T1J4_9PSEU</name>
<organism evidence="2 3">
    <name type="scientific">Pseudonocardia spirodelae</name>
    <dbReference type="NCBI Taxonomy" id="3133431"/>
    <lineage>
        <taxon>Bacteria</taxon>
        <taxon>Bacillati</taxon>
        <taxon>Actinomycetota</taxon>
        <taxon>Actinomycetes</taxon>
        <taxon>Pseudonocardiales</taxon>
        <taxon>Pseudonocardiaceae</taxon>
        <taxon>Pseudonocardia</taxon>
    </lineage>
</organism>
<keyword evidence="3" id="KW-1185">Reference proteome</keyword>
<dbReference type="InterPro" id="IPR029058">
    <property type="entry name" value="AB_hydrolase_fold"/>
</dbReference>
<sequence>MTAEADVALPSVNGGTLPGFLVRPDGGDTPGPALVMIYEAFGMTPEMRRVARGLARDGYTVLIPDLFARGRVKPLCVAATMTTMATGRGAALGDCESARRWLAAQPTVDSDRIGVIGFCMGGGFAMLLSQTGLYRVAVPFYGRAGVAVEPACPVVASFGARDAQFADGYPARLEADLAARGVPHDVVVYPDAGHSFMTRTEGVTGAIARRTPLHAEYHEPSATDATERVRAFLREHL</sequence>
<dbReference type="SUPFAM" id="SSF53474">
    <property type="entry name" value="alpha/beta-Hydrolases"/>
    <property type="match status" value="1"/>
</dbReference>
<keyword evidence="2" id="KW-0378">Hydrolase</keyword>
<dbReference type="GO" id="GO:0016787">
    <property type="term" value="F:hydrolase activity"/>
    <property type="evidence" value="ECO:0007669"/>
    <property type="project" value="UniProtKB-KW"/>
</dbReference>
<evidence type="ECO:0000259" key="1">
    <source>
        <dbReference type="Pfam" id="PF01738"/>
    </source>
</evidence>
<dbReference type="PANTHER" id="PTHR46623">
    <property type="entry name" value="CARBOXYMETHYLENEBUTENOLIDASE-RELATED"/>
    <property type="match status" value="1"/>
</dbReference>
<feature type="domain" description="Dienelactone hydrolase" evidence="1">
    <location>
        <begin position="18"/>
        <end position="236"/>
    </location>
</feature>
<dbReference type="Proteomes" id="UP001364211">
    <property type="component" value="Unassembled WGS sequence"/>
</dbReference>
<gene>
    <name evidence="2" type="ORF">WJX68_02700</name>
</gene>
<dbReference type="PANTHER" id="PTHR46623:SF6">
    <property type="entry name" value="ALPHA_BETA-HYDROLASES SUPERFAMILY PROTEIN"/>
    <property type="match status" value="1"/>
</dbReference>
<dbReference type="EC" id="3.1.-.-" evidence="2"/>
<dbReference type="EMBL" id="JBBJUP010000002">
    <property type="protein sequence ID" value="MEJ8277829.1"/>
    <property type="molecule type" value="Genomic_DNA"/>
</dbReference>
<comment type="caution">
    <text evidence="2">The sequence shown here is derived from an EMBL/GenBank/DDBJ whole genome shotgun (WGS) entry which is preliminary data.</text>
</comment>
<dbReference type="InterPro" id="IPR051049">
    <property type="entry name" value="Dienelactone_hydrolase-like"/>
</dbReference>
<accession>A0ABU8T1J4</accession>